<dbReference type="Pfam" id="PF13460">
    <property type="entry name" value="NAD_binding_10"/>
    <property type="match status" value="1"/>
</dbReference>
<name>A0A7S2GSY8_9STRA</name>
<sequence length="266" mass="29513">MTPAASKVLAVLYSSGGLGDVGRHAVAAALEKPPSVISKIKVITKDPNKTLFEETNWNCGCPEGHVLTDEDKSRLEIIPFDFSKRGGENDLGNHLDGVDAIVSGLGNRQPFHGDRVAKRGTGRLIDAMKGTNIKRLVMISSIGIDDDWPPMEWRFEGKIMKWLFKTLCRREYSDLLGAERAVRQGHKENPDLNYLIIRPVGIGEKKEPVGKWYFQKEKHVDWVGPNVAKMDVARCMVQEALGPSRNCEALVIGAKPGKKDESMSDY</sequence>
<dbReference type="AlphaFoldDB" id="A0A7S2GSY8"/>
<protein>
    <recommendedName>
        <fullName evidence="1">NAD(P)-binding domain-containing protein</fullName>
    </recommendedName>
</protein>
<dbReference type="PANTHER" id="PTHR15020">
    <property type="entry name" value="FLAVIN REDUCTASE-RELATED"/>
    <property type="match status" value="1"/>
</dbReference>
<dbReference type="SUPFAM" id="SSF51735">
    <property type="entry name" value="NAD(P)-binding Rossmann-fold domains"/>
    <property type="match status" value="1"/>
</dbReference>
<dbReference type="InterPro" id="IPR016040">
    <property type="entry name" value="NAD(P)-bd_dom"/>
</dbReference>
<feature type="domain" description="NAD(P)-binding" evidence="1">
    <location>
        <begin position="70"/>
        <end position="238"/>
    </location>
</feature>
<organism evidence="2">
    <name type="scientific">Helicotheca tamesis</name>
    <dbReference type="NCBI Taxonomy" id="374047"/>
    <lineage>
        <taxon>Eukaryota</taxon>
        <taxon>Sar</taxon>
        <taxon>Stramenopiles</taxon>
        <taxon>Ochrophyta</taxon>
        <taxon>Bacillariophyta</taxon>
        <taxon>Mediophyceae</taxon>
        <taxon>Lithodesmiophycidae</taxon>
        <taxon>Lithodesmiales</taxon>
        <taxon>Lithodesmiaceae</taxon>
        <taxon>Helicotheca</taxon>
    </lineage>
</organism>
<dbReference type="InterPro" id="IPR036291">
    <property type="entry name" value="NAD(P)-bd_dom_sf"/>
</dbReference>
<dbReference type="EMBL" id="HBGV01000411">
    <property type="protein sequence ID" value="CAD9466049.1"/>
    <property type="molecule type" value="Transcribed_RNA"/>
</dbReference>
<dbReference type="PANTHER" id="PTHR15020:SF11">
    <property type="entry name" value="OS06G0360300 PROTEIN"/>
    <property type="match status" value="1"/>
</dbReference>
<dbReference type="Gene3D" id="3.40.50.720">
    <property type="entry name" value="NAD(P)-binding Rossmann-like Domain"/>
    <property type="match status" value="1"/>
</dbReference>
<evidence type="ECO:0000259" key="1">
    <source>
        <dbReference type="Pfam" id="PF13460"/>
    </source>
</evidence>
<reference evidence="2" key="1">
    <citation type="submission" date="2021-01" db="EMBL/GenBank/DDBJ databases">
        <authorList>
            <person name="Corre E."/>
            <person name="Pelletier E."/>
            <person name="Niang G."/>
            <person name="Scheremetjew M."/>
            <person name="Finn R."/>
            <person name="Kale V."/>
            <person name="Holt S."/>
            <person name="Cochrane G."/>
            <person name="Meng A."/>
            <person name="Brown T."/>
            <person name="Cohen L."/>
        </authorList>
    </citation>
    <scope>NUCLEOTIDE SEQUENCE</scope>
    <source>
        <strain evidence="2">CCMP826</strain>
    </source>
</reference>
<evidence type="ECO:0000313" key="2">
    <source>
        <dbReference type="EMBL" id="CAD9466049.1"/>
    </source>
</evidence>
<gene>
    <name evidence="2" type="ORF">HTAM1171_LOCUS274</name>
</gene>
<proteinExistence type="predicted"/>
<accession>A0A7S2GSY8</accession>